<evidence type="ECO:0000313" key="2">
    <source>
        <dbReference type="Proteomes" id="UP001183585"/>
    </source>
</evidence>
<protein>
    <submittedName>
        <fullName evidence="1">Uncharacterized protein</fullName>
    </submittedName>
</protein>
<comment type="caution">
    <text evidence="1">The sequence shown here is derived from an EMBL/GenBank/DDBJ whole genome shotgun (WGS) entry which is preliminary data.</text>
</comment>
<name>A0ABU2CPU2_9MICO</name>
<dbReference type="EMBL" id="JAVDYE010000001">
    <property type="protein sequence ID" value="MDR7383367.1"/>
    <property type="molecule type" value="Genomic_DNA"/>
</dbReference>
<sequence>MTSRELIALCESRINGLSRTRQAFEHSSVPEHVDGLIDDLRVAASGWGTAVSRPPDGDPVALRVGARTVRDGVPGFDAMADVLEVYASALESGQARHAAGVSHLRAARQCAAGLAEVGGADPDRTEATSRAAIAVLDLACAGYVACQDAYEAVRDAERALYAALSHVRARPPGHRSSLSV</sequence>
<dbReference type="RefSeq" id="WP_274994582.1">
    <property type="nucleotide sequence ID" value="NZ_JAJQQP010000007.1"/>
</dbReference>
<accession>A0ABU2CPU2</accession>
<reference evidence="1 2" key="1">
    <citation type="submission" date="2023-07" db="EMBL/GenBank/DDBJ databases">
        <title>Sequencing the genomes of 1000 actinobacteria strains.</title>
        <authorList>
            <person name="Klenk H.-P."/>
        </authorList>
    </citation>
    <scope>NUCLEOTIDE SEQUENCE [LARGE SCALE GENOMIC DNA]</scope>
    <source>
        <strain evidence="1 2">DSM 45554</strain>
    </source>
</reference>
<keyword evidence="2" id="KW-1185">Reference proteome</keyword>
<proteinExistence type="predicted"/>
<gene>
    <name evidence="1" type="ORF">J2S48_002882</name>
</gene>
<evidence type="ECO:0000313" key="1">
    <source>
        <dbReference type="EMBL" id="MDR7383367.1"/>
    </source>
</evidence>
<organism evidence="1 2">
    <name type="scientific">Promicromonospora iranensis</name>
    <dbReference type="NCBI Taxonomy" id="1105144"/>
    <lineage>
        <taxon>Bacteria</taxon>
        <taxon>Bacillati</taxon>
        <taxon>Actinomycetota</taxon>
        <taxon>Actinomycetes</taxon>
        <taxon>Micrococcales</taxon>
        <taxon>Promicromonosporaceae</taxon>
        <taxon>Promicromonospora</taxon>
    </lineage>
</organism>
<dbReference type="Proteomes" id="UP001183585">
    <property type="component" value="Unassembled WGS sequence"/>
</dbReference>